<organism evidence="4 5">
    <name type="scientific">Coffea arabica</name>
    <name type="common">Arabian coffee</name>
    <dbReference type="NCBI Taxonomy" id="13443"/>
    <lineage>
        <taxon>Eukaryota</taxon>
        <taxon>Viridiplantae</taxon>
        <taxon>Streptophyta</taxon>
        <taxon>Embryophyta</taxon>
        <taxon>Tracheophyta</taxon>
        <taxon>Spermatophyta</taxon>
        <taxon>Magnoliopsida</taxon>
        <taxon>eudicotyledons</taxon>
        <taxon>Gunneridae</taxon>
        <taxon>Pentapetalae</taxon>
        <taxon>asterids</taxon>
        <taxon>lamiids</taxon>
        <taxon>Gentianales</taxon>
        <taxon>Rubiaceae</taxon>
        <taxon>Ixoroideae</taxon>
        <taxon>Gardenieae complex</taxon>
        <taxon>Bertiereae - Coffeeae clade</taxon>
        <taxon>Coffeeae</taxon>
        <taxon>Coffea</taxon>
    </lineage>
</organism>
<dbReference type="GO" id="GO:0016887">
    <property type="term" value="F:ATP hydrolysis activity"/>
    <property type="evidence" value="ECO:0007669"/>
    <property type="project" value="InterPro"/>
</dbReference>
<dbReference type="GeneID" id="113726641"/>
<evidence type="ECO:0000259" key="3">
    <source>
        <dbReference type="Pfam" id="PF07728"/>
    </source>
</evidence>
<keyword evidence="2" id="KW-0067">ATP-binding</keyword>
<reference evidence="4" key="1">
    <citation type="journal article" date="2025" name="Foods">
        <title>Unveiling the Microbial Signatures of Arabica Coffee Cherries: Insights into Ripeness Specific Diversity, Functional Traits, and Implications for Quality and Safety.</title>
        <authorList>
            <consortium name="RefSeq"/>
            <person name="Tenea G.N."/>
            <person name="Cifuentes V."/>
            <person name="Reyes P."/>
            <person name="Cevallos-Vallejos M."/>
        </authorList>
    </citation>
    <scope>NUCLEOTIDE SEQUENCE [LARGE SCALE GENOMIC DNA]</scope>
</reference>
<reference evidence="5" key="2">
    <citation type="submission" date="2025-08" db="UniProtKB">
        <authorList>
            <consortium name="RefSeq"/>
        </authorList>
    </citation>
    <scope>IDENTIFICATION</scope>
    <source>
        <tissue evidence="5">Leaves</tissue>
    </source>
</reference>
<dbReference type="GO" id="GO:0005634">
    <property type="term" value="C:nucleus"/>
    <property type="evidence" value="ECO:0007669"/>
    <property type="project" value="TreeGrafter"/>
</dbReference>
<dbReference type="PANTHER" id="PTHR48103">
    <property type="entry name" value="MIDASIN-RELATED"/>
    <property type="match status" value="1"/>
</dbReference>
<sequence length="110" mass="12329">MYCLFTWMSKWMEKHCLEVMFVQSKEQPGEFRWQPGSVTQDICNGFWVVVEDVDKASPDVQSILLPLLEGASSFITGHGEAIRVHKGFRLFATVTSSKLDISSIIEGGTS</sequence>
<dbReference type="GO" id="GO:0000055">
    <property type="term" value="P:ribosomal large subunit export from nucleus"/>
    <property type="evidence" value="ECO:0007669"/>
    <property type="project" value="TreeGrafter"/>
</dbReference>
<proteinExistence type="predicted"/>
<dbReference type="GO" id="GO:0000027">
    <property type="term" value="P:ribosomal large subunit assembly"/>
    <property type="evidence" value="ECO:0007669"/>
    <property type="project" value="TreeGrafter"/>
</dbReference>
<dbReference type="GO" id="GO:0005524">
    <property type="term" value="F:ATP binding"/>
    <property type="evidence" value="ECO:0007669"/>
    <property type="project" value="UniProtKB-KW"/>
</dbReference>
<evidence type="ECO:0000256" key="2">
    <source>
        <dbReference type="ARBA" id="ARBA00022840"/>
    </source>
</evidence>
<dbReference type="Gene3D" id="3.40.50.300">
    <property type="entry name" value="P-loop containing nucleotide triphosphate hydrolases"/>
    <property type="match status" value="1"/>
</dbReference>
<accession>A0A6P6VWP7</accession>
<dbReference type="Pfam" id="PF07728">
    <property type="entry name" value="AAA_5"/>
    <property type="match status" value="1"/>
</dbReference>
<keyword evidence="4" id="KW-1185">Reference proteome</keyword>
<evidence type="ECO:0000256" key="1">
    <source>
        <dbReference type="ARBA" id="ARBA00022741"/>
    </source>
</evidence>
<keyword evidence="1" id="KW-0547">Nucleotide-binding</keyword>
<dbReference type="PANTHER" id="PTHR48103:SF2">
    <property type="entry name" value="MIDASIN"/>
    <property type="match status" value="1"/>
</dbReference>
<dbReference type="InterPro" id="IPR011704">
    <property type="entry name" value="ATPase_dyneun-rel_AAA"/>
</dbReference>
<dbReference type="SUPFAM" id="SSF52540">
    <property type="entry name" value="P-loop containing nucleoside triphosphate hydrolases"/>
    <property type="match status" value="1"/>
</dbReference>
<evidence type="ECO:0000313" key="5">
    <source>
        <dbReference type="RefSeq" id="XP_027106267.1"/>
    </source>
</evidence>
<dbReference type="RefSeq" id="XP_027106267.1">
    <property type="nucleotide sequence ID" value="XM_027250466.2"/>
</dbReference>
<name>A0A6P6VWP7_COFAR</name>
<dbReference type="GO" id="GO:0030687">
    <property type="term" value="C:preribosome, large subunit precursor"/>
    <property type="evidence" value="ECO:0007669"/>
    <property type="project" value="TreeGrafter"/>
</dbReference>
<evidence type="ECO:0000313" key="4">
    <source>
        <dbReference type="Proteomes" id="UP001652660"/>
    </source>
</evidence>
<gene>
    <name evidence="5" type="primary">LOC113726641</name>
</gene>
<dbReference type="OrthoDB" id="1738303at2759"/>
<feature type="domain" description="ATPase dynein-related AAA" evidence="3">
    <location>
        <begin position="27"/>
        <end position="95"/>
    </location>
</feature>
<dbReference type="InterPro" id="IPR027417">
    <property type="entry name" value="P-loop_NTPase"/>
</dbReference>
<dbReference type="AlphaFoldDB" id="A0A6P6VWP7"/>
<dbReference type="Proteomes" id="UP001652660">
    <property type="component" value="Chromosome 2c"/>
</dbReference>
<protein>
    <submittedName>
        <fullName evidence="5">Midasin-like</fullName>
    </submittedName>
</protein>